<dbReference type="CDD" id="cd00051">
    <property type="entry name" value="EFh"/>
    <property type="match status" value="1"/>
</dbReference>
<sequence length="126" mass="13556">MKSFLTSATGRKTLLTFAGLALLKTLVVVGAAGLFFVAPNAEADDDIAMLRGADGNGDKAVTIDEARAAFEAQFKKLDKNADGVVSRDEYVEARLAALSEYDTNNDGKITRDEVRARMRARVSATR</sequence>
<dbReference type="GO" id="GO:0005509">
    <property type="term" value="F:calcium ion binding"/>
    <property type="evidence" value="ECO:0007669"/>
    <property type="project" value="InterPro"/>
</dbReference>
<dbReference type="InterPro" id="IPR011992">
    <property type="entry name" value="EF-hand-dom_pair"/>
</dbReference>
<comment type="caution">
    <text evidence="2">The sequence shown here is derived from an EMBL/GenBank/DDBJ whole genome shotgun (WGS) entry which is preliminary data.</text>
</comment>
<proteinExistence type="predicted"/>
<feature type="domain" description="EF-hand" evidence="1">
    <location>
        <begin position="65"/>
        <end position="100"/>
    </location>
</feature>
<reference evidence="2 3" key="1">
    <citation type="submission" date="2019-09" db="EMBL/GenBank/DDBJ databases">
        <title>Parvibaculum sedimenti sp. nov., isolated from sediment.</title>
        <authorList>
            <person name="Wang Y."/>
        </authorList>
    </citation>
    <scope>NUCLEOTIDE SEQUENCE [LARGE SCALE GENOMIC DNA]</scope>
    <source>
        <strain evidence="2 3">HXT-9</strain>
    </source>
</reference>
<name>A0A6N6VKL0_9HYPH</name>
<dbReference type="RefSeq" id="WP_152216961.1">
    <property type="nucleotide sequence ID" value="NZ_WESC01000013.1"/>
</dbReference>
<dbReference type="PROSITE" id="PS00018">
    <property type="entry name" value="EF_HAND_1"/>
    <property type="match status" value="2"/>
</dbReference>
<protein>
    <recommendedName>
        <fullName evidence="1">EF-hand domain-containing protein</fullName>
    </recommendedName>
</protein>
<dbReference type="InterPro" id="IPR018247">
    <property type="entry name" value="EF_Hand_1_Ca_BS"/>
</dbReference>
<dbReference type="PROSITE" id="PS50222">
    <property type="entry name" value="EF_HAND_2"/>
    <property type="match status" value="2"/>
</dbReference>
<evidence type="ECO:0000313" key="2">
    <source>
        <dbReference type="EMBL" id="KAB7739078.1"/>
    </source>
</evidence>
<evidence type="ECO:0000259" key="1">
    <source>
        <dbReference type="PROSITE" id="PS50222"/>
    </source>
</evidence>
<dbReference type="Pfam" id="PF13202">
    <property type="entry name" value="EF-hand_5"/>
    <property type="match status" value="2"/>
</dbReference>
<dbReference type="InterPro" id="IPR002048">
    <property type="entry name" value="EF_hand_dom"/>
</dbReference>
<gene>
    <name evidence="2" type="ORF">F2P47_13790</name>
</gene>
<dbReference type="EMBL" id="WESC01000013">
    <property type="protein sequence ID" value="KAB7739078.1"/>
    <property type="molecule type" value="Genomic_DNA"/>
</dbReference>
<dbReference type="SUPFAM" id="SSF47473">
    <property type="entry name" value="EF-hand"/>
    <property type="match status" value="1"/>
</dbReference>
<feature type="domain" description="EF-hand" evidence="1">
    <location>
        <begin position="101"/>
        <end position="124"/>
    </location>
</feature>
<dbReference type="Proteomes" id="UP000468901">
    <property type="component" value="Unassembled WGS sequence"/>
</dbReference>
<dbReference type="Gene3D" id="1.10.238.10">
    <property type="entry name" value="EF-hand"/>
    <property type="match status" value="2"/>
</dbReference>
<keyword evidence="3" id="KW-1185">Reference proteome</keyword>
<accession>A0A6N6VKL0</accession>
<dbReference type="AlphaFoldDB" id="A0A6N6VKL0"/>
<organism evidence="2 3">
    <name type="scientific">Parvibaculum sedimenti</name>
    <dbReference type="NCBI Taxonomy" id="2608632"/>
    <lineage>
        <taxon>Bacteria</taxon>
        <taxon>Pseudomonadati</taxon>
        <taxon>Pseudomonadota</taxon>
        <taxon>Alphaproteobacteria</taxon>
        <taxon>Hyphomicrobiales</taxon>
        <taxon>Parvibaculaceae</taxon>
        <taxon>Parvibaculum</taxon>
    </lineage>
</organism>
<evidence type="ECO:0000313" key="3">
    <source>
        <dbReference type="Proteomes" id="UP000468901"/>
    </source>
</evidence>